<protein>
    <recommendedName>
        <fullName evidence="4">DUF2304 domain-containing protein</fullName>
    </recommendedName>
</protein>
<evidence type="ECO:0000313" key="3">
    <source>
        <dbReference type="Proteomes" id="UP000182465"/>
    </source>
</evidence>
<keyword evidence="1" id="KW-1133">Transmembrane helix</keyword>
<dbReference type="EMBL" id="MNVB01000003">
    <property type="protein sequence ID" value="OIO18380.1"/>
    <property type="molecule type" value="Genomic_DNA"/>
</dbReference>
<organism evidence="2 3">
    <name type="scientific">Candidatus Kuenenbacteria bacterium CG1_02_38_13</name>
    <dbReference type="NCBI Taxonomy" id="1805235"/>
    <lineage>
        <taxon>Bacteria</taxon>
        <taxon>Candidatus Kueneniibacteriota</taxon>
    </lineage>
</organism>
<evidence type="ECO:0000313" key="2">
    <source>
        <dbReference type="EMBL" id="OIO18380.1"/>
    </source>
</evidence>
<dbReference type="AlphaFoldDB" id="A0A1J4U1I5"/>
<comment type="caution">
    <text evidence="2">The sequence shown here is derived from an EMBL/GenBank/DDBJ whole genome shotgun (WGS) entry which is preliminary data.</text>
</comment>
<feature type="transmembrane region" description="Helical" evidence="1">
    <location>
        <begin position="35"/>
        <end position="53"/>
    </location>
</feature>
<sequence length="115" mass="13284">MNLTVLPIAFSVLAVLVIISRIVRFIRKEQGQTLFKLLTTIGVWGSISYISLFPNHIRFVSRQLGFGENLNTFIFFGFVAIFVILFRFLAIFENNERLLTEIIRKQALKGFINRS</sequence>
<name>A0A1J4U1I5_9BACT</name>
<keyword evidence="1" id="KW-0472">Membrane</keyword>
<evidence type="ECO:0000256" key="1">
    <source>
        <dbReference type="SAM" id="Phobius"/>
    </source>
</evidence>
<evidence type="ECO:0008006" key="4">
    <source>
        <dbReference type="Google" id="ProtNLM"/>
    </source>
</evidence>
<dbReference type="Proteomes" id="UP000182465">
    <property type="component" value="Unassembled WGS sequence"/>
</dbReference>
<accession>A0A1J4U1I5</accession>
<feature type="transmembrane region" description="Helical" evidence="1">
    <location>
        <begin position="73"/>
        <end position="92"/>
    </location>
</feature>
<reference evidence="2 3" key="1">
    <citation type="journal article" date="2016" name="Environ. Microbiol.">
        <title>Genomic resolution of a cold subsurface aquifer community provides metabolic insights for novel microbes adapted to high CO concentrations.</title>
        <authorList>
            <person name="Probst A.J."/>
            <person name="Castelle C.J."/>
            <person name="Singh A."/>
            <person name="Brown C.T."/>
            <person name="Anantharaman K."/>
            <person name="Sharon I."/>
            <person name="Hug L.A."/>
            <person name="Burstein D."/>
            <person name="Emerson J.B."/>
            <person name="Thomas B.C."/>
            <person name="Banfield J.F."/>
        </authorList>
    </citation>
    <scope>NUCLEOTIDE SEQUENCE [LARGE SCALE GENOMIC DNA]</scope>
    <source>
        <strain evidence="2">CG1_02_38_13</strain>
    </source>
</reference>
<dbReference type="InterPro" id="IPR019277">
    <property type="entry name" value="DUF2304"/>
</dbReference>
<proteinExistence type="predicted"/>
<keyword evidence="1" id="KW-0812">Transmembrane</keyword>
<gene>
    <name evidence="2" type="ORF">AUJ29_00100</name>
</gene>
<feature type="transmembrane region" description="Helical" evidence="1">
    <location>
        <begin position="6"/>
        <end position="23"/>
    </location>
</feature>
<dbReference type="Pfam" id="PF10066">
    <property type="entry name" value="DUF2304"/>
    <property type="match status" value="1"/>
</dbReference>